<gene>
    <name evidence="2" type="ORF">GCM10010361_77790</name>
</gene>
<accession>A0ABN1BNI3</accession>
<proteinExistence type="predicted"/>
<evidence type="ECO:0000256" key="1">
    <source>
        <dbReference type="SAM" id="MobiDB-lite"/>
    </source>
</evidence>
<keyword evidence="3" id="KW-1185">Reference proteome</keyword>
<comment type="caution">
    <text evidence="2">The sequence shown here is derived from an EMBL/GenBank/DDBJ whole genome shotgun (WGS) entry which is preliminary data.</text>
</comment>
<evidence type="ECO:0000313" key="3">
    <source>
        <dbReference type="Proteomes" id="UP001500909"/>
    </source>
</evidence>
<dbReference type="EMBL" id="BAAABY010000070">
    <property type="protein sequence ID" value="GAA0500760.1"/>
    <property type="molecule type" value="Genomic_DNA"/>
</dbReference>
<protein>
    <submittedName>
        <fullName evidence="2">Uncharacterized protein</fullName>
    </submittedName>
</protein>
<organism evidence="2 3">
    <name type="scientific">Streptomyces olivaceiscleroticus</name>
    <dbReference type="NCBI Taxonomy" id="68245"/>
    <lineage>
        <taxon>Bacteria</taxon>
        <taxon>Bacillati</taxon>
        <taxon>Actinomycetota</taxon>
        <taxon>Actinomycetes</taxon>
        <taxon>Kitasatosporales</taxon>
        <taxon>Streptomycetaceae</taxon>
        <taxon>Streptomyces</taxon>
    </lineage>
</organism>
<name>A0ABN1BNI3_9ACTN</name>
<sequence>MKLGPSPIFTAENPAADGPSLHYHHSDRQCVTTIDRGAVTDPRERAICRALLVHALALLDAEDASLNLPTLPYVPEEERP</sequence>
<evidence type="ECO:0000313" key="2">
    <source>
        <dbReference type="EMBL" id="GAA0500760.1"/>
    </source>
</evidence>
<reference evidence="2 3" key="1">
    <citation type="journal article" date="2019" name="Int. J. Syst. Evol. Microbiol.">
        <title>The Global Catalogue of Microorganisms (GCM) 10K type strain sequencing project: providing services to taxonomists for standard genome sequencing and annotation.</title>
        <authorList>
            <consortium name="The Broad Institute Genomics Platform"/>
            <consortium name="The Broad Institute Genome Sequencing Center for Infectious Disease"/>
            <person name="Wu L."/>
            <person name="Ma J."/>
        </authorList>
    </citation>
    <scope>NUCLEOTIDE SEQUENCE [LARGE SCALE GENOMIC DNA]</scope>
    <source>
        <strain evidence="2 3">JCM 4805</strain>
    </source>
</reference>
<feature type="region of interest" description="Disordered" evidence="1">
    <location>
        <begin position="1"/>
        <end position="22"/>
    </location>
</feature>
<dbReference type="Proteomes" id="UP001500909">
    <property type="component" value="Unassembled WGS sequence"/>
</dbReference>
<dbReference type="RefSeq" id="WP_346100402.1">
    <property type="nucleotide sequence ID" value="NZ_BAAABY010000070.1"/>
</dbReference>